<feature type="transmembrane region" description="Helical" evidence="6">
    <location>
        <begin position="368"/>
        <end position="392"/>
    </location>
</feature>
<dbReference type="GO" id="GO:0005886">
    <property type="term" value="C:plasma membrane"/>
    <property type="evidence" value="ECO:0007669"/>
    <property type="project" value="TreeGrafter"/>
</dbReference>
<feature type="transmembrane region" description="Helical" evidence="6">
    <location>
        <begin position="230"/>
        <end position="247"/>
    </location>
</feature>
<evidence type="ECO:0000256" key="4">
    <source>
        <dbReference type="ARBA" id="ARBA00022989"/>
    </source>
</evidence>
<organism evidence="7 8">
    <name type="scientific">Phototrophicus methaneseepsis</name>
    <dbReference type="NCBI Taxonomy" id="2710758"/>
    <lineage>
        <taxon>Bacteria</taxon>
        <taxon>Bacillati</taxon>
        <taxon>Chloroflexota</taxon>
        <taxon>Candidatus Thermofontia</taxon>
        <taxon>Phototrophicales</taxon>
        <taxon>Phototrophicaceae</taxon>
        <taxon>Phototrophicus</taxon>
    </lineage>
</organism>
<keyword evidence="8" id="KW-1185">Reference proteome</keyword>
<dbReference type="GO" id="GO:0032153">
    <property type="term" value="C:cell division site"/>
    <property type="evidence" value="ECO:0007669"/>
    <property type="project" value="TreeGrafter"/>
</dbReference>
<gene>
    <name evidence="7" type="ORF">G4Y79_14230</name>
</gene>
<evidence type="ECO:0000256" key="5">
    <source>
        <dbReference type="ARBA" id="ARBA00023136"/>
    </source>
</evidence>
<feature type="transmembrane region" description="Helical" evidence="6">
    <location>
        <begin position="337"/>
        <end position="356"/>
    </location>
</feature>
<feature type="transmembrane region" description="Helical" evidence="6">
    <location>
        <begin position="252"/>
        <end position="272"/>
    </location>
</feature>
<dbReference type="EMBL" id="CP062983">
    <property type="protein sequence ID" value="QPC80865.1"/>
    <property type="molecule type" value="Genomic_DNA"/>
</dbReference>
<comment type="subcellular location">
    <subcellularLocation>
        <location evidence="1">Membrane</location>
        <topology evidence="1">Multi-pass membrane protein</topology>
    </subcellularLocation>
</comment>
<feature type="transmembrane region" description="Helical" evidence="6">
    <location>
        <begin position="173"/>
        <end position="193"/>
    </location>
</feature>
<feature type="transmembrane region" description="Helical" evidence="6">
    <location>
        <begin position="103"/>
        <end position="120"/>
    </location>
</feature>
<proteinExistence type="predicted"/>
<dbReference type="Pfam" id="PF01098">
    <property type="entry name" value="FTSW_RODA_SPOVE"/>
    <property type="match status" value="1"/>
</dbReference>
<evidence type="ECO:0000313" key="8">
    <source>
        <dbReference type="Proteomes" id="UP000594468"/>
    </source>
</evidence>
<feature type="transmembrane region" description="Helical" evidence="6">
    <location>
        <begin position="132"/>
        <end position="153"/>
    </location>
</feature>
<sequence length="430" mass="47412">MTLTRPLVSEMQQVSTHRAERRLLIISAAFLLVNFVALALQRQTSAAPWLHILVWMVCALGGHLVLNRYLPHRDRVLFPLVMFLSGWGLIIIDRLAPTFADRQTIWLAISVAAMLAAAIFKQPLHWLRYYRYTLFFGGLALLVATIILGQNPSGSGPELWLGFAGVYFQPSEALKLILIAFLASYLGEQYPIMRRLNPKNSGPTFPIRILGPILLMWGLCVLMLIWQRDLGTAALFFIVFLTMLYIASGRTLIMIGGALLLLLAGILAYVWIDLVQLRIDIWLNPWPDADNRAFQIVQSLMAFGAGGIFGQGVAQGSPAYIPVVHSDFVMAALAEEWGLLGVIVVIICIAVIVMRATRIGLLNQARPFYTLFAVGIGLLIGVQSLLIMMGILKLLPLTGVTLPFLSYGGSSLLVSFIMVGLLLRLSSGVR</sequence>
<keyword evidence="3" id="KW-0133">Cell shape</keyword>
<dbReference type="PANTHER" id="PTHR30474:SF3">
    <property type="entry name" value="PEPTIDOGLYCAN GLYCOSYLTRANSFERASE RODA"/>
    <property type="match status" value="1"/>
</dbReference>
<dbReference type="AlphaFoldDB" id="A0A7S8IBV2"/>
<keyword evidence="2 6" id="KW-0812">Transmembrane</keyword>
<dbReference type="RefSeq" id="WP_195168940.1">
    <property type="nucleotide sequence ID" value="NZ_CP062983.1"/>
</dbReference>
<evidence type="ECO:0000256" key="1">
    <source>
        <dbReference type="ARBA" id="ARBA00004141"/>
    </source>
</evidence>
<dbReference type="InterPro" id="IPR001182">
    <property type="entry name" value="FtsW/RodA"/>
</dbReference>
<dbReference type="PANTHER" id="PTHR30474">
    <property type="entry name" value="CELL CYCLE PROTEIN"/>
    <property type="match status" value="1"/>
</dbReference>
<dbReference type="GO" id="GO:0051301">
    <property type="term" value="P:cell division"/>
    <property type="evidence" value="ECO:0007669"/>
    <property type="project" value="InterPro"/>
</dbReference>
<feature type="transmembrane region" description="Helical" evidence="6">
    <location>
        <begin position="21"/>
        <end position="40"/>
    </location>
</feature>
<protein>
    <submittedName>
        <fullName evidence="7">FtsW/RodA/SpoVE family cell cycle protein</fullName>
    </submittedName>
</protein>
<evidence type="ECO:0000313" key="7">
    <source>
        <dbReference type="EMBL" id="QPC80865.1"/>
    </source>
</evidence>
<feature type="transmembrane region" description="Helical" evidence="6">
    <location>
        <begin position="404"/>
        <end position="423"/>
    </location>
</feature>
<feature type="transmembrane region" description="Helical" evidence="6">
    <location>
        <begin position="46"/>
        <end position="65"/>
    </location>
</feature>
<keyword evidence="4 6" id="KW-1133">Transmembrane helix</keyword>
<reference evidence="7 8" key="1">
    <citation type="submission" date="2020-02" db="EMBL/GenBank/DDBJ databases">
        <authorList>
            <person name="Zheng R.K."/>
            <person name="Sun C.M."/>
        </authorList>
    </citation>
    <scope>NUCLEOTIDE SEQUENCE [LARGE SCALE GENOMIC DNA]</scope>
    <source>
        <strain evidence="8">rifampicinis</strain>
    </source>
</reference>
<accession>A0A7S8IBV2</accession>
<evidence type="ECO:0000256" key="3">
    <source>
        <dbReference type="ARBA" id="ARBA00022960"/>
    </source>
</evidence>
<keyword evidence="5 6" id="KW-0472">Membrane</keyword>
<dbReference type="GO" id="GO:0015648">
    <property type="term" value="F:lipid-linked peptidoglycan transporter activity"/>
    <property type="evidence" value="ECO:0007669"/>
    <property type="project" value="TreeGrafter"/>
</dbReference>
<evidence type="ECO:0000256" key="2">
    <source>
        <dbReference type="ARBA" id="ARBA00022692"/>
    </source>
</evidence>
<dbReference type="GO" id="GO:0008360">
    <property type="term" value="P:regulation of cell shape"/>
    <property type="evidence" value="ECO:0007669"/>
    <property type="project" value="UniProtKB-KW"/>
</dbReference>
<feature type="transmembrane region" description="Helical" evidence="6">
    <location>
        <begin position="77"/>
        <end position="97"/>
    </location>
</feature>
<dbReference type="KEGG" id="pmet:G4Y79_14230"/>
<dbReference type="Proteomes" id="UP000594468">
    <property type="component" value="Chromosome"/>
</dbReference>
<evidence type="ECO:0000256" key="6">
    <source>
        <dbReference type="SAM" id="Phobius"/>
    </source>
</evidence>
<name>A0A7S8IBV2_9CHLR</name>
<feature type="transmembrane region" description="Helical" evidence="6">
    <location>
        <begin position="205"/>
        <end position="224"/>
    </location>
</feature>